<dbReference type="Pfam" id="PF07298">
    <property type="entry name" value="NnrU"/>
    <property type="match status" value="1"/>
</dbReference>
<evidence type="ECO:0000256" key="3">
    <source>
        <dbReference type="ARBA" id="ARBA00022989"/>
    </source>
</evidence>
<dbReference type="RefSeq" id="WP_111278587.1">
    <property type="nucleotide sequence ID" value="NZ_QFYS01000014.1"/>
</dbReference>
<comment type="subcellular location">
    <subcellularLocation>
        <location evidence="1">Membrane</location>
        <topology evidence="1">Multi-pass membrane protein</topology>
    </subcellularLocation>
</comment>
<keyword evidence="3 5" id="KW-1133">Transmembrane helix</keyword>
<organism evidence="7 8">
    <name type="scientific">Phenylobacterium kunshanense</name>
    <dbReference type="NCBI Taxonomy" id="1445034"/>
    <lineage>
        <taxon>Bacteria</taxon>
        <taxon>Pseudomonadati</taxon>
        <taxon>Pseudomonadota</taxon>
        <taxon>Alphaproteobacteria</taxon>
        <taxon>Caulobacterales</taxon>
        <taxon>Caulobacteraceae</taxon>
        <taxon>Phenylobacterium</taxon>
    </lineage>
</organism>
<dbReference type="InterPro" id="IPR009915">
    <property type="entry name" value="NnrU_dom"/>
</dbReference>
<dbReference type="AlphaFoldDB" id="A0A328BAG8"/>
<dbReference type="GO" id="GO:0016020">
    <property type="term" value="C:membrane"/>
    <property type="evidence" value="ECO:0007669"/>
    <property type="project" value="UniProtKB-SubCell"/>
</dbReference>
<evidence type="ECO:0000313" key="7">
    <source>
        <dbReference type="EMBL" id="RAK62028.1"/>
    </source>
</evidence>
<feature type="transmembrane region" description="Helical" evidence="5">
    <location>
        <begin position="36"/>
        <end position="55"/>
    </location>
</feature>
<dbReference type="Proteomes" id="UP000249524">
    <property type="component" value="Unassembled WGS sequence"/>
</dbReference>
<feature type="transmembrane region" description="Helical" evidence="5">
    <location>
        <begin position="142"/>
        <end position="162"/>
    </location>
</feature>
<gene>
    <name evidence="7" type="ORF">DJ019_20135</name>
</gene>
<reference evidence="7 8" key="1">
    <citation type="submission" date="2018-05" db="EMBL/GenBank/DDBJ databases">
        <authorList>
            <person name="Lanie J.A."/>
            <person name="Ng W.-L."/>
            <person name="Kazmierczak K.M."/>
            <person name="Andrzejewski T.M."/>
            <person name="Davidsen T.M."/>
            <person name="Wayne K.J."/>
            <person name="Tettelin H."/>
            <person name="Glass J.I."/>
            <person name="Rusch D."/>
            <person name="Podicherti R."/>
            <person name="Tsui H.-C.T."/>
            <person name="Winkler M.E."/>
        </authorList>
    </citation>
    <scope>NUCLEOTIDE SEQUENCE [LARGE SCALE GENOMIC DNA]</scope>
    <source>
        <strain evidence="7 8">BUT-10</strain>
    </source>
</reference>
<sequence length="231" mass="25094">MANLIAAAGFFVLIHLLVSGTRMRDGLVARLGAGPYMGLFSLVSVLGLVWLGFAFGEARTSSWNTAYWAPGSTTRGAQLLFQLLALLLIFPGLTTPNPTSVRQEGALQRPDVVKGMLRITRHPFLWGVAIWALGHLLVNGEWASLILFGSMFALAVFGTLSIDAKRKRALGPEWDAFVAQTSNVPFAAILSGRQKLNLEEVGWWRVLVATLLWAGIAWSHQLLFGVPAIPS</sequence>
<evidence type="ECO:0000256" key="4">
    <source>
        <dbReference type="ARBA" id="ARBA00023136"/>
    </source>
</evidence>
<feature type="transmembrane region" description="Helical" evidence="5">
    <location>
        <begin position="76"/>
        <end position="93"/>
    </location>
</feature>
<evidence type="ECO:0000256" key="5">
    <source>
        <dbReference type="SAM" id="Phobius"/>
    </source>
</evidence>
<dbReference type="PANTHER" id="PTHR35988">
    <property type="entry name" value="15-CIS-ZETA-CAROTENE ISOMERASE, CHLOROPLASTIC"/>
    <property type="match status" value="1"/>
</dbReference>
<name>A0A328BAG8_9CAUL</name>
<dbReference type="PANTHER" id="PTHR35988:SF2">
    <property type="entry name" value="15-CIS-ZETA-CAROTENE ISOMERASE, CHLOROPLASTIC"/>
    <property type="match status" value="1"/>
</dbReference>
<protein>
    <submittedName>
        <fullName evidence="7">NnrU family protein</fullName>
    </submittedName>
</protein>
<keyword evidence="4 5" id="KW-0472">Membrane</keyword>
<keyword evidence="8" id="KW-1185">Reference proteome</keyword>
<keyword evidence="2 5" id="KW-0812">Transmembrane</keyword>
<comment type="caution">
    <text evidence="7">The sequence shown here is derived from an EMBL/GenBank/DDBJ whole genome shotgun (WGS) entry which is preliminary data.</text>
</comment>
<dbReference type="EMBL" id="QFYS01000014">
    <property type="protein sequence ID" value="RAK62028.1"/>
    <property type="molecule type" value="Genomic_DNA"/>
</dbReference>
<dbReference type="OrthoDB" id="5293641at2"/>
<evidence type="ECO:0000256" key="1">
    <source>
        <dbReference type="ARBA" id="ARBA00004141"/>
    </source>
</evidence>
<evidence type="ECO:0000259" key="6">
    <source>
        <dbReference type="Pfam" id="PF07298"/>
    </source>
</evidence>
<feature type="transmembrane region" description="Helical" evidence="5">
    <location>
        <begin position="203"/>
        <end position="224"/>
    </location>
</feature>
<proteinExistence type="predicted"/>
<feature type="domain" description="NnrU" evidence="6">
    <location>
        <begin position="4"/>
        <end position="227"/>
    </location>
</feature>
<evidence type="ECO:0000256" key="2">
    <source>
        <dbReference type="ARBA" id="ARBA00022692"/>
    </source>
</evidence>
<dbReference type="GO" id="GO:0090471">
    <property type="term" value="F:9,15,9'-tri-cis-zeta-carotene isomerase activity"/>
    <property type="evidence" value="ECO:0007669"/>
    <property type="project" value="TreeGrafter"/>
</dbReference>
<accession>A0A328BAG8</accession>
<dbReference type="Gene3D" id="1.20.120.1630">
    <property type="match status" value="1"/>
</dbReference>
<evidence type="ECO:0000313" key="8">
    <source>
        <dbReference type="Proteomes" id="UP000249524"/>
    </source>
</evidence>